<evidence type="ECO:0000256" key="1">
    <source>
        <dbReference type="ARBA" id="ARBA00006754"/>
    </source>
</evidence>
<dbReference type="InterPro" id="IPR051448">
    <property type="entry name" value="CdaR-like_regulators"/>
</dbReference>
<dbReference type="Proteomes" id="UP001500886">
    <property type="component" value="Unassembled WGS sequence"/>
</dbReference>
<dbReference type="InterPro" id="IPR041522">
    <property type="entry name" value="CdaR_GGDEF"/>
</dbReference>
<gene>
    <name evidence="5" type="ORF">GCM10010315_14790</name>
</gene>
<dbReference type="Pfam" id="PF07905">
    <property type="entry name" value="PucR"/>
    <property type="match status" value="1"/>
</dbReference>
<dbReference type="InterPro" id="IPR012914">
    <property type="entry name" value="PucR_dom"/>
</dbReference>
<feature type="domain" description="Purine catabolism PurC-like" evidence="2">
    <location>
        <begin position="22"/>
        <end position="134"/>
    </location>
</feature>
<comment type="caution">
    <text evidence="5">The sequence shown here is derived from an EMBL/GenBank/DDBJ whole genome shotgun (WGS) entry which is preliminary data.</text>
</comment>
<dbReference type="InterPro" id="IPR042070">
    <property type="entry name" value="PucR_C-HTH_sf"/>
</dbReference>
<dbReference type="Pfam" id="PF17853">
    <property type="entry name" value="GGDEF_2"/>
    <property type="match status" value="1"/>
</dbReference>
<dbReference type="RefSeq" id="WP_344433998.1">
    <property type="nucleotide sequence ID" value="NZ_BAAASL010000005.1"/>
</dbReference>
<dbReference type="Gene3D" id="1.10.10.2840">
    <property type="entry name" value="PucR C-terminal helix-turn-helix domain"/>
    <property type="match status" value="1"/>
</dbReference>
<name>A0ABP6G2A5_9ACTN</name>
<sequence length="539" mass="56224">MISDDQPSTAGQADGAPLRLRDLLALPGLGLRALPGTGDLDRPVRWAHVTELPDPGTYAGPGELVLTNGLWLEQQECAAYVGRLVDAGAAGLVFGLRESVPAVPPGLVAACRAAGLPLLQLPVEVPFTAVTRALAGAQAEQRQRQLLEALRHSSALTRAVLAGDGLRGVLAVLAGPARTPVALVDGLGTVLDHVGPPPAEPDVRAVAEGIAAGEGAQAEHPLRLVSGADATVIPVRGVAGFDLAVLYGRPVTELGAAERLVLEQGVRFLTVELAHRQALRAIEMRFAGEILDMVQSGPHRAGELAARLRSFGLNPDSALAVFCVIAPDTPGRGAWPLPDTAAVTDHFLARGLASVATGSGQDVVVVVGLPGADADPAALAEDLAAALGPQPPAPGPRIGVGRLASGHQELRRSLLQAREAARLARSRRRGPRVVSFADVGSYRLLLALVDRRTRRDFADAVLGPAAEYDLTHSSELLRSLDAFLASGMKWGQAADSLHIHVNTLRNRLAKLEALTGRDLGCAEDLADVFLALRVRAEEG</sequence>
<dbReference type="InterPro" id="IPR025736">
    <property type="entry name" value="PucR_C-HTH_dom"/>
</dbReference>
<keyword evidence="6" id="KW-1185">Reference proteome</keyword>
<evidence type="ECO:0000259" key="4">
    <source>
        <dbReference type="Pfam" id="PF17853"/>
    </source>
</evidence>
<dbReference type="PANTHER" id="PTHR33744:SF7">
    <property type="entry name" value="PUCR FAMILY TRANSCRIPTIONAL REGULATOR"/>
    <property type="match status" value="1"/>
</dbReference>
<feature type="domain" description="PucR C-terminal helix-turn-helix" evidence="3">
    <location>
        <begin position="476"/>
        <end position="534"/>
    </location>
</feature>
<dbReference type="Pfam" id="PF13556">
    <property type="entry name" value="HTH_30"/>
    <property type="match status" value="1"/>
</dbReference>
<evidence type="ECO:0000259" key="3">
    <source>
        <dbReference type="Pfam" id="PF13556"/>
    </source>
</evidence>
<evidence type="ECO:0000313" key="5">
    <source>
        <dbReference type="EMBL" id="GAA2711992.1"/>
    </source>
</evidence>
<reference evidence="6" key="1">
    <citation type="journal article" date="2019" name="Int. J. Syst. Evol. Microbiol.">
        <title>The Global Catalogue of Microorganisms (GCM) 10K type strain sequencing project: providing services to taxonomists for standard genome sequencing and annotation.</title>
        <authorList>
            <consortium name="The Broad Institute Genomics Platform"/>
            <consortium name="The Broad Institute Genome Sequencing Center for Infectious Disease"/>
            <person name="Wu L."/>
            <person name="Ma J."/>
        </authorList>
    </citation>
    <scope>NUCLEOTIDE SEQUENCE [LARGE SCALE GENOMIC DNA]</scope>
    <source>
        <strain evidence="6">JCM 4542</strain>
    </source>
</reference>
<accession>A0ABP6G2A5</accession>
<proteinExistence type="inferred from homology"/>
<protein>
    <submittedName>
        <fullName evidence="5">Helix-turn-helix domain-containing protein</fullName>
    </submittedName>
</protein>
<evidence type="ECO:0000259" key="2">
    <source>
        <dbReference type="Pfam" id="PF07905"/>
    </source>
</evidence>
<dbReference type="PANTHER" id="PTHR33744">
    <property type="entry name" value="CARBOHYDRATE DIACID REGULATOR"/>
    <property type="match status" value="1"/>
</dbReference>
<feature type="domain" description="CdaR GGDEF-like" evidence="4">
    <location>
        <begin position="298"/>
        <end position="423"/>
    </location>
</feature>
<evidence type="ECO:0000313" key="6">
    <source>
        <dbReference type="Proteomes" id="UP001500886"/>
    </source>
</evidence>
<dbReference type="EMBL" id="BAAASL010000005">
    <property type="protein sequence ID" value="GAA2711992.1"/>
    <property type="molecule type" value="Genomic_DNA"/>
</dbReference>
<organism evidence="5 6">
    <name type="scientific">Streptomyces luteosporeus</name>
    <dbReference type="NCBI Taxonomy" id="173856"/>
    <lineage>
        <taxon>Bacteria</taxon>
        <taxon>Bacillati</taxon>
        <taxon>Actinomycetota</taxon>
        <taxon>Actinomycetes</taxon>
        <taxon>Kitasatosporales</taxon>
        <taxon>Streptomycetaceae</taxon>
        <taxon>Streptomyces</taxon>
    </lineage>
</organism>
<comment type="similarity">
    <text evidence="1">Belongs to the CdaR family.</text>
</comment>